<keyword evidence="1" id="KW-0812">Transmembrane</keyword>
<evidence type="ECO:0000313" key="2">
    <source>
        <dbReference type="EMBL" id="SUB32294.1"/>
    </source>
</evidence>
<feature type="transmembrane region" description="Helical" evidence="1">
    <location>
        <begin position="42"/>
        <end position="64"/>
    </location>
</feature>
<dbReference type="AlphaFoldDB" id="A0A379B0Y8"/>
<dbReference type="EMBL" id="UGRI01000002">
    <property type="protein sequence ID" value="SUB32294.1"/>
    <property type="molecule type" value="Genomic_DNA"/>
</dbReference>
<dbReference type="GO" id="GO:0005524">
    <property type="term" value="F:ATP binding"/>
    <property type="evidence" value="ECO:0007669"/>
    <property type="project" value="UniProtKB-KW"/>
</dbReference>
<evidence type="ECO:0000256" key="1">
    <source>
        <dbReference type="SAM" id="Phobius"/>
    </source>
</evidence>
<keyword evidence="2" id="KW-0067">ATP-binding</keyword>
<reference evidence="2" key="1">
    <citation type="submission" date="2018-06" db="EMBL/GenBank/DDBJ databases">
        <authorList>
            <consortium name="Pathogen Informatics"/>
            <person name="Doyle S."/>
        </authorList>
    </citation>
    <scope>NUCLEOTIDE SEQUENCE [LARGE SCALE GENOMIC DNA]</scope>
    <source>
        <strain evidence="2">NCTC11421</strain>
    </source>
</reference>
<keyword evidence="1" id="KW-1133">Transmembrane helix</keyword>
<sequence length="92" mass="10624">MLNKIFSWFESRIDPYPEAAPKTPEKGLCRFVWSSMDGVRKWIAALAALTAGIGIMEALIFQFMGKIVEWLGKYAPAELFAEKVGNWRQWRR</sequence>
<protein>
    <submittedName>
        <fullName evidence="2">ABC transporter ATP-binding protein</fullName>
    </submittedName>
</protein>
<accession>A0A379B0Y8</accession>
<keyword evidence="2" id="KW-0547">Nucleotide-binding</keyword>
<name>A0A379B0Y8_NEIGO</name>
<gene>
    <name evidence="2" type="ORF">NCTC11421_03729</name>
</gene>
<keyword evidence="1" id="KW-0472">Membrane</keyword>
<organism evidence="2">
    <name type="scientific">Neisseria gonorrhoeae</name>
    <dbReference type="NCBI Taxonomy" id="485"/>
    <lineage>
        <taxon>Bacteria</taxon>
        <taxon>Pseudomonadati</taxon>
        <taxon>Pseudomonadota</taxon>
        <taxon>Betaproteobacteria</taxon>
        <taxon>Neisseriales</taxon>
        <taxon>Neisseriaceae</taxon>
        <taxon>Neisseria</taxon>
    </lineage>
</organism>
<proteinExistence type="predicted"/>